<reference evidence="2" key="2">
    <citation type="submission" date="2013-12" db="EMBL/GenBank/DDBJ databases">
        <authorList>
            <person name="Yu Y."/>
            <person name="Lee S."/>
            <person name="de Baynast K."/>
            <person name="Wissotski M."/>
            <person name="Liu L."/>
            <person name="Talag J."/>
            <person name="Goicoechea J."/>
            <person name="Angelova A."/>
            <person name="Jetty R."/>
            <person name="Kudrna D."/>
            <person name="Golser W."/>
            <person name="Rivera L."/>
            <person name="Zhang J."/>
            <person name="Wing R."/>
        </authorList>
    </citation>
    <scope>NUCLEOTIDE SEQUENCE</scope>
</reference>
<protein>
    <submittedName>
        <fullName evidence="1">Uncharacterized protein</fullName>
    </submittedName>
</protein>
<dbReference type="Proteomes" id="UP000032180">
    <property type="component" value="Chromosome 8"/>
</dbReference>
<keyword evidence="2" id="KW-1185">Reference proteome</keyword>
<evidence type="ECO:0000313" key="1">
    <source>
        <dbReference type="EnsemblPlants" id="LPERR08G02320.1"/>
    </source>
</evidence>
<dbReference type="Gramene" id="LPERR08G02320.1">
    <property type="protein sequence ID" value="LPERR08G02320.1"/>
    <property type="gene ID" value="LPERR08G02320"/>
</dbReference>
<dbReference type="AlphaFoldDB" id="A0A0D9X456"/>
<evidence type="ECO:0000313" key="2">
    <source>
        <dbReference type="Proteomes" id="UP000032180"/>
    </source>
</evidence>
<organism evidence="1 2">
    <name type="scientific">Leersia perrieri</name>
    <dbReference type="NCBI Taxonomy" id="77586"/>
    <lineage>
        <taxon>Eukaryota</taxon>
        <taxon>Viridiplantae</taxon>
        <taxon>Streptophyta</taxon>
        <taxon>Embryophyta</taxon>
        <taxon>Tracheophyta</taxon>
        <taxon>Spermatophyta</taxon>
        <taxon>Magnoliopsida</taxon>
        <taxon>Liliopsida</taxon>
        <taxon>Poales</taxon>
        <taxon>Poaceae</taxon>
        <taxon>BOP clade</taxon>
        <taxon>Oryzoideae</taxon>
        <taxon>Oryzeae</taxon>
        <taxon>Oryzinae</taxon>
        <taxon>Leersia</taxon>
    </lineage>
</organism>
<reference evidence="1 2" key="1">
    <citation type="submission" date="2012-08" db="EMBL/GenBank/DDBJ databases">
        <title>Oryza genome evolution.</title>
        <authorList>
            <person name="Wing R.A."/>
        </authorList>
    </citation>
    <scope>NUCLEOTIDE SEQUENCE</scope>
</reference>
<proteinExistence type="predicted"/>
<reference evidence="1" key="3">
    <citation type="submission" date="2015-04" db="UniProtKB">
        <authorList>
            <consortium name="EnsemblPlants"/>
        </authorList>
    </citation>
    <scope>IDENTIFICATION</scope>
</reference>
<sequence>MAEAAATAVECGVDVHVIAFLPGGDGATKHTFLGAPTEATAAAEVAKRNQAAAAKDKTKLMAFVGKDVSKMTMEEAKTIRN</sequence>
<name>A0A0D9X456_9ORYZ</name>
<dbReference type="EnsemblPlants" id="LPERR08G02320.1">
    <property type="protein sequence ID" value="LPERR08G02320.1"/>
    <property type="gene ID" value="LPERR08G02320"/>
</dbReference>
<accession>A0A0D9X456</accession>
<dbReference type="HOGENOM" id="CLU_189414_0_0_1"/>